<keyword evidence="2" id="KW-1185">Reference proteome</keyword>
<dbReference type="EMBL" id="JAEUBE010000137">
    <property type="protein sequence ID" value="KAH3669277.1"/>
    <property type="molecule type" value="Genomic_DNA"/>
</dbReference>
<gene>
    <name evidence="1" type="ORF">OGAPHI_001398</name>
</gene>
<dbReference type="Pfam" id="PF17315">
    <property type="entry name" value="FMP23"/>
    <property type="match status" value="1"/>
</dbReference>
<dbReference type="AlphaFoldDB" id="A0A9P8PCC9"/>
<dbReference type="InterPro" id="IPR035283">
    <property type="entry name" value="Fmp23"/>
</dbReference>
<dbReference type="Proteomes" id="UP000769157">
    <property type="component" value="Unassembled WGS sequence"/>
</dbReference>
<proteinExistence type="predicted"/>
<reference evidence="1" key="2">
    <citation type="submission" date="2021-01" db="EMBL/GenBank/DDBJ databases">
        <authorList>
            <person name="Schikora-Tamarit M.A."/>
        </authorList>
    </citation>
    <scope>NUCLEOTIDE SEQUENCE</scope>
    <source>
        <strain evidence="1">CBS6075</strain>
    </source>
</reference>
<evidence type="ECO:0000313" key="2">
    <source>
        <dbReference type="Proteomes" id="UP000769157"/>
    </source>
</evidence>
<name>A0A9P8PCC9_9ASCO</name>
<dbReference type="RefSeq" id="XP_046063540.1">
    <property type="nucleotide sequence ID" value="XM_046202156.1"/>
</dbReference>
<comment type="caution">
    <text evidence="1">The sequence shown here is derived from an EMBL/GenBank/DDBJ whole genome shotgun (WGS) entry which is preliminary data.</text>
</comment>
<sequence length="183" mass="20957">MLIRRISSCRRCLAKVDTTSKGARVIANSIFQNMNSNTLPNKDLSPVNPAIDAARYFSNLQNNNMLQGSEYKQLPDDSQFIEKHYDELKQYRERLAKPFGEFPSVSELFMELSKMRPEFGSHDTRPIADSEVLGNTNRLAVVAFDRFINDLAITLRLNGGHLFTLDLLLHNKELFDNFEKGKE</sequence>
<dbReference type="GeneID" id="70233366"/>
<evidence type="ECO:0000313" key="1">
    <source>
        <dbReference type="EMBL" id="KAH3669277.1"/>
    </source>
</evidence>
<protein>
    <submittedName>
        <fullName evidence="1">Uncharacterized protein</fullName>
    </submittedName>
</protein>
<accession>A0A9P8PCC9</accession>
<reference evidence="1" key="1">
    <citation type="journal article" date="2021" name="Open Biol.">
        <title>Shared evolutionary footprints suggest mitochondrial oxidative damage underlies multiple complex I losses in fungi.</title>
        <authorList>
            <person name="Schikora-Tamarit M.A."/>
            <person name="Marcet-Houben M."/>
            <person name="Nosek J."/>
            <person name="Gabaldon T."/>
        </authorList>
    </citation>
    <scope>NUCLEOTIDE SEQUENCE</scope>
    <source>
        <strain evidence="1">CBS6075</strain>
    </source>
</reference>
<organism evidence="1 2">
    <name type="scientific">Ogataea philodendri</name>
    <dbReference type="NCBI Taxonomy" id="1378263"/>
    <lineage>
        <taxon>Eukaryota</taxon>
        <taxon>Fungi</taxon>
        <taxon>Dikarya</taxon>
        <taxon>Ascomycota</taxon>
        <taxon>Saccharomycotina</taxon>
        <taxon>Pichiomycetes</taxon>
        <taxon>Pichiales</taxon>
        <taxon>Pichiaceae</taxon>
        <taxon>Ogataea</taxon>
    </lineage>
</organism>
<dbReference type="OrthoDB" id="4029988at2759"/>